<reference evidence="1" key="2">
    <citation type="journal article" date="2015" name="Data Brief">
        <title>Shoot transcriptome of the giant reed, Arundo donax.</title>
        <authorList>
            <person name="Barrero R.A."/>
            <person name="Guerrero F.D."/>
            <person name="Moolhuijzen P."/>
            <person name="Goolsby J.A."/>
            <person name="Tidwell J."/>
            <person name="Bellgard S.E."/>
            <person name="Bellgard M.I."/>
        </authorList>
    </citation>
    <scope>NUCLEOTIDE SEQUENCE</scope>
    <source>
        <tissue evidence="1">Shoot tissue taken approximately 20 cm above the soil surface</tissue>
    </source>
</reference>
<reference evidence="1" key="1">
    <citation type="submission" date="2014-09" db="EMBL/GenBank/DDBJ databases">
        <authorList>
            <person name="Magalhaes I.L.F."/>
            <person name="Oliveira U."/>
            <person name="Santos F.R."/>
            <person name="Vidigal T.H.D.A."/>
            <person name="Brescovit A.D."/>
            <person name="Santos A.J."/>
        </authorList>
    </citation>
    <scope>NUCLEOTIDE SEQUENCE</scope>
    <source>
        <tissue evidence="1">Shoot tissue taken approximately 20 cm above the soil surface</tissue>
    </source>
</reference>
<proteinExistence type="predicted"/>
<dbReference type="AlphaFoldDB" id="A0A0A9C4N7"/>
<name>A0A0A9C4N7_ARUDO</name>
<accession>A0A0A9C4N7</accession>
<sequence>MKMRISKKIMKAWITTTI</sequence>
<dbReference type="EMBL" id="GBRH01231408">
    <property type="protein sequence ID" value="JAD66487.1"/>
    <property type="molecule type" value="Transcribed_RNA"/>
</dbReference>
<protein>
    <submittedName>
        <fullName evidence="1">Uncharacterized protein</fullName>
    </submittedName>
</protein>
<organism evidence="1">
    <name type="scientific">Arundo donax</name>
    <name type="common">Giant reed</name>
    <name type="synonym">Donax arundinaceus</name>
    <dbReference type="NCBI Taxonomy" id="35708"/>
    <lineage>
        <taxon>Eukaryota</taxon>
        <taxon>Viridiplantae</taxon>
        <taxon>Streptophyta</taxon>
        <taxon>Embryophyta</taxon>
        <taxon>Tracheophyta</taxon>
        <taxon>Spermatophyta</taxon>
        <taxon>Magnoliopsida</taxon>
        <taxon>Liliopsida</taxon>
        <taxon>Poales</taxon>
        <taxon>Poaceae</taxon>
        <taxon>PACMAD clade</taxon>
        <taxon>Arundinoideae</taxon>
        <taxon>Arundineae</taxon>
        <taxon>Arundo</taxon>
    </lineage>
</organism>
<evidence type="ECO:0000313" key="1">
    <source>
        <dbReference type="EMBL" id="JAD66487.1"/>
    </source>
</evidence>